<dbReference type="PANTHER" id="PTHR11537">
    <property type="entry name" value="VOLTAGE-GATED POTASSIUM CHANNEL"/>
    <property type="match status" value="1"/>
</dbReference>
<evidence type="ECO:0000256" key="12">
    <source>
        <dbReference type="SAM" id="MobiDB-lite"/>
    </source>
</evidence>
<comment type="subcellular location">
    <subcellularLocation>
        <location evidence="1">Membrane</location>
        <topology evidence="1">Multi-pass membrane protein</topology>
    </subcellularLocation>
</comment>
<feature type="domain" description="Ion transport" evidence="14">
    <location>
        <begin position="476"/>
        <end position="740"/>
    </location>
</feature>
<evidence type="ECO:0000256" key="6">
    <source>
        <dbReference type="ARBA" id="ARBA00022882"/>
    </source>
</evidence>
<keyword evidence="11" id="KW-0407">Ion channel</keyword>
<evidence type="ECO:0000256" key="7">
    <source>
        <dbReference type="ARBA" id="ARBA00022958"/>
    </source>
</evidence>
<evidence type="ECO:0000256" key="8">
    <source>
        <dbReference type="ARBA" id="ARBA00022989"/>
    </source>
</evidence>
<evidence type="ECO:0000259" key="14">
    <source>
        <dbReference type="Pfam" id="PF00520"/>
    </source>
</evidence>
<keyword evidence="4 13" id="KW-0812">Transmembrane</keyword>
<dbReference type="Pfam" id="PF00520">
    <property type="entry name" value="Ion_trans"/>
    <property type="match status" value="2"/>
</dbReference>
<feature type="transmembrane region" description="Helical" evidence="13">
    <location>
        <begin position="230"/>
        <end position="257"/>
    </location>
</feature>
<dbReference type="GO" id="GO:0005249">
    <property type="term" value="F:voltage-gated potassium channel activity"/>
    <property type="evidence" value="ECO:0007669"/>
    <property type="project" value="InterPro"/>
</dbReference>
<dbReference type="Gene3D" id="1.20.120.350">
    <property type="entry name" value="Voltage-gated potassium channels. Chain C"/>
    <property type="match status" value="1"/>
</dbReference>
<accession>A0A7S0FML1</accession>
<evidence type="ECO:0000256" key="13">
    <source>
        <dbReference type="SAM" id="Phobius"/>
    </source>
</evidence>
<evidence type="ECO:0000256" key="11">
    <source>
        <dbReference type="ARBA" id="ARBA00023303"/>
    </source>
</evidence>
<evidence type="ECO:0000256" key="4">
    <source>
        <dbReference type="ARBA" id="ARBA00022692"/>
    </source>
</evidence>
<feature type="transmembrane region" description="Helical" evidence="13">
    <location>
        <begin position="191"/>
        <end position="210"/>
    </location>
</feature>
<keyword evidence="7" id="KW-0630">Potassium</keyword>
<evidence type="ECO:0000313" key="15">
    <source>
        <dbReference type="EMBL" id="CAD8371078.1"/>
    </source>
</evidence>
<feature type="transmembrane region" description="Helical" evidence="13">
    <location>
        <begin position="370"/>
        <end position="397"/>
    </location>
</feature>
<gene>
    <name evidence="15" type="ORF">MPOL1434_LOCUS6277</name>
</gene>
<keyword evidence="3" id="KW-0633">Potassium transport</keyword>
<feature type="transmembrane region" description="Helical" evidence="13">
    <location>
        <begin position="545"/>
        <end position="566"/>
    </location>
</feature>
<dbReference type="InterPro" id="IPR028325">
    <property type="entry name" value="VG_K_chnl"/>
</dbReference>
<evidence type="ECO:0000256" key="10">
    <source>
        <dbReference type="ARBA" id="ARBA00023136"/>
    </source>
</evidence>
<keyword evidence="6" id="KW-0851">Voltage-gated channel</keyword>
<protein>
    <recommendedName>
        <fullName evidence="14">Ion transport domain-containing protein</fullName>
    </recommendedName>
</protein>
<feature type="transmembrane region" description="Helical" evidence="13">
    <location>
        <begin position="715"/>
        <end position="735"/>
    </location>
</feature>
<evidence type="ECO:0000256" key="2">
    <source>
        <dbReference type="ARBA" id="ARBA00022448"/>
    </source>
</evidence>
<feature type="transmembrane region" description="Helical" evidence="13">
    <location>
        <begin position="477"/>
        <end position="495"/>
    </location>
</feature>
<dbReference type="Gene3D" id="1.10.287.70">
    <property type="match status" value="3"/>
</dbReference>
<dbReference type="SUPFAM" id="SSF81324">
    <property type="entry name" value="Voltage-gated potassium channels"/>
    <property type="match status" value="3"/>
</dbReference>
<feature type="transmembrane region" description="Helical" evidence="13">
    <location>
        <begin position="75"/>
        <end position="95"/>
    </location>
</feature>
<organism evidence="15">
    <name type="scientific">Minutocellus polymorphus</name>
    <dbReference type="NCBI Taxonomy" id="265543"/>
    <lineage>
        <taxon>Eukaryota</taxon>
        <taxon>Sar</taxon>
        <taxon>Stramenopiles</taxon>
        <taxon>Ochrophyta</taxon>
        <taxon>Bacillariophyta</taxon>
        <taxon>Mediophyceae</taxon>
        <taxon>Cymatosirophycidae</taxon>
        <taxon>Cymatosirales</taxon>
        <taxon>Cymatosiraceae</taxon>
        <taxon>Minutocellus</taxon>
    </lineage>
</organism>
<evidence type="ECO:0000256" key="3">
    <source>
        <dbReference type="ARBA" id="ARBA00022538"/>
    </source>
</evidence>
<dbReference type="GO" id="GO:0001508">
    <property type="term" value="P:action potential"/>
    <property type="evidence" value="ECO:0007669"/>
    <property type="project" value="TreeGrafter"/>
</dbReference>
<dbReference type="GO" id="GO:0008076">
    <property type="term" value="C:voltage-gated potassium channel complex"/>
    <property type="evidence" value="ECO:0007669"/>
    <property type="project" value="InterPro"/>
</dbReference>
<keyword evidence="9" id="KW-0406">Ion transport</keyword>
<feature type="region of interest" description="Disordered" evidence="12">
    <location>
        <begin position="104"/>
        <end position="130"/>
    </location>
</feature>
<dbReference type="PANTHER" id="PTHR11537:SF254">
    <property type="entry name" value="POTASSIUM VOLTAGE-GATED CHANNEL PROTEIN SHAB"/>
    <property type="match status" value="1"/>
</dbReference>
<feature type="transmembrane region" description="Helical" evidence="13">
    <location>
        <begin position="7"/>
        <end position="28"/>
    </location>
</feature>
<dbReference type="InterPro" id="IPR005821">
    <property type="entry name" value="Ion_trans_dom"/>
</dbReference>
<name>A0A7S0FML1_9STRA</name>
<feature type="transmembrane region" description="Helical" evidence="13">
    <location>
        <begin position="616"/>
        <end position="638"/>
    </location>
</feature>
<dbReference type="PRINTS" id="PR00169">
    <property type="entry name" value="KCHANNEL"/>
</dbReference>
<proteinExistence type="predicted"/>
<reference evidence="15" key="1">
    <citation type="submission" date="2021-01" db="EMBL/GenBank/DDBJ databases">
        <authorList>
            <person name="Corre E."/>
            <person name="Pelletier E."/>
            <person name="Niang G."/>
            <person name="Scheremetjew M."/>
            <person name="Finn R."/>
            <person name="Kale V."/>
            <person name="Holt S."/>
            <person name="Cochrane G."/>
            <person name="Meng A."/>
            <person name="Brown T."/>
            <person name="Cohen L."/>
        </authorList>
    </citation>
    <scope>NUCLEOTIDE SEQUENCE</scope>
    <source>
        <strain evidence="15">CCMP3303</strain>
    </source>
</reference>
<dbReference type="InterPro" id="IPR027359">
    <property type="entry name" value="Volt_channel_dom_sf"/>
</dbReference>
<keyword evidence="8 13" id="KW-1133">Transmembrane helix</keyword>
<evidence type="ECO:0000256" key="5">
    <source>
        <dbReference type="ARBA" id="ARBA00022826"/>
    </source>
</evidence>
<evidence type="ECO:0000256" key="1">
    <source>
        <dbReference type="ARBA" id="ARBA00004141"/>
    </source>
</evidence>
<feature type="transmembrane region" description="Helical" evidence="13">
    <location>
        <begin position="158"/>
        <end position="179"/>
    </location>
</feature>
<feature type="transmembrane region" description="Helical" evidence="13">
    <location>
        <begin position="295"/>
        <end position="316"/>
    </location>
</feature>
<sequence>MRMNVDILVMTGFAALVVWVFFSAALYITERNNPDPEMAGFYKTVPDSMWVSLLNLSGESPLCNYSVLGKILTGIIGLFATALFGIPIGILGAGFEEVIEEITEETPDEDDGTNGSNKASDRGFSGSGVDSDPLLASAPPSSTAEALYKFTNGLGSAASLWFEGMIYILICLTVFIGIIQTIKGQEDTLGSVEFVAVVIFTIEYILRFIGSAADPEFSGIGNSFLRRLRFIVSFYSIIDLLAIVPFYLALALPGGWVDAHDEYFRMLRLLRLLKLDKYVPSISLIDDVFRLKRQALTVTCFAAISLWVIFSGILYLTEYQDYQNEIDEVPVYGCDEDCTMADRFANYFASAIYTGIALTGDYPIITYSCWARVTCFVMVIAAVGVVAIPSGLVASGFTEIVQEKNRTDNVERAGAAAGDDWYEFRLVELQNEAPPNSAFGPAVDNLQFKVNAFLNGEVSVVPHTHVNPHTFQCGSRFFRVFMMSLIVSNVIAVLLETVPEIDKYVGNQPGNFFDSFEAVSIFFFTLEYGLRVFSARKNLEALYSPWVYCTTFFGIVDFLSTAPWYVEQILLLSGIAESNDTATIFRVFRIFRILQLEDFLVGFRKIDNVFRASRDVLKATGLMAVIIWVGCGALFFIFEQSNPNFRQCDVSIPLRTKHDTGCYDFESTAACEAYYGDGMCVQSSFSSMPDSLFYVAVFLGGEWGLVDFTWGGRMVCMFLCVIGIALYAIPVGTLFESFGSVIGMDGEEEEDEDEED</sequence>
<keyword evidence="5" id="KW-0631">Potassium channel</keyword>
<feature type="domain" description="Ion transport" evidence="14">
    <location>
        <begin position="160"/>
        <end position="403"/>
    </location>
</feature>
<keyword evidence="2" id="KW-0813">Transport</keyword>
<evidence type="ECO:0000256" key="9">
    <source>
        <dbReference type="ARBA" id="ARBA00023065"/>
    </source>
</evidence>
<keyword evidence="10 13" id="KW-0472">Membrane</keyword>
<dbReference type="EMBL" id="HBEJ01010716">
    <property type="protein sequence ID" value="CAD8371078.1"/>
    <property type="molecule type" value="Transcribed_RNA"/>
</dbReference>
<dbReference type="AlphaFoldDB" id="A0A7S0FML1"/>
<feature type="transmembrane region" description="Helical" evidence="13">
    <location>
        <begin position="515"/>
        <end position="533"/>
    </location>
</feature>